<feature type="region of interest" description="Disordered" evidence="7">
    <location>
        <begin position="46"/>
        <end position="69"/>
    </location>
</feature>
<reference evidence="9 10" key="1">
    <citation type="submission" date="2023-10" db="EMBL/GenBank/DDBJ databases">
        <title>Chromosome-scale genome assembly provides insights into flower coloration mechanisms of Canna indica.</title>
        <authorList>
            <person name="Li C."/>
        </authorList>
    </citation>
    <scope>NUCLEOTIDE SEQUENCE [LARGE SCALE GENOMIC DNA]</scope>
    <source>
        <tissue evidence="9">Flower</tissue>
    </source>
</reference>
<dbReference type="PANTHER" id="PTHR31429:SF24">
    <property type="entry name" value="WRKY TRANSCRIPTION FACTOR 72-RELATED"/>
    <property type="match status" value="1"/>
</dbReference>
<dbReference type="InterPro" id="IPR036576">
    <property type="entry name" value="WRKY_dom_sf"/>
</dbReference>
<gene>
    <name evidence="9" type="ORF">Cni_G17792</name>
</gene>
<organism evidence="9 10">
    <name type="scientific">Canna indica</name>
    <name type="common">Indian-shot</name>
    <dbReference type="NCBI Taxonomy" id="4628"/>
    <lineage>
        <taxon>Eukaryota</taxon>
        <taxon>Viridiplantae</taxon>
        <taxon>Streptophyta</taxon>
        <taxon>Embryophyta</taxon>
        <taxon>Tracheophyta</taxon>
        <taxon>Spermatophyta</taxon>
        <taxon>Magnoliopsida</taxon>
        <taxon>Liliopsida</taxon>
        <taxon>Zingiberales</taxon>
        <taxon>Cannaceae</taxon>
        <taxon>Canna</taxon>
    </lineage>
</organism>
<evidence type="ECO:0000256" key="6">
    <source>
        <dbReference type="SAM" id="Coils"/>
    </source>
</evidence>
<dbReference type="GO" id="GO:0003700">
    <property type="term" value="F:DNA-binding transcription factor activity"/>
    <property type="evidence" value="ECO:0007669"/>
    <property type="project" value="InterPro"/>
</dbReference>
<sequence>MQSAIRKQSIFCFPTEMMVPRGAPALKDNNSTYADEGVQVVKVSTSILSEKSSMETSSRSSPSHDPKESAAIINQEEQLEQTKTEMGEVREENERLKLMLSQIVKDYQHLQRKFYDLIQQDHRQISKNPLSTTSNDAKNGNNNGLEGGEEEEPEELVSLTLGTSSSSTGPKKAEEINPMKESLNGDEKGGGADDADLSLGLDLKIEGFRNKSPNNELIGESPENSLEEGKELEETWPPSKILKNLRSGDDEVSQQPQVKKARVSVRARCDAPTMNDGCQWRKYGQKTAKGNPCPRAYYRCTVAPGCPVRKQVQRCAEDMSILITTYEGSHNHPLPVTATAMASTTAAAASMLISGSSSSPQGMAQPVGPLSSTTSSAAPSTTLAGLNFGLFGTSSRPIRSQPYFPIPSLSSPTITLDLTSPSSSSTSHFTRPLPRFSSTSFNFSSSPSESAGIPSSAASSWSNGLLSYGSSQAYSKGAGIGSLSLGNNGKQTQDSFYQYILQRAAVLAPAAAAPSPQNPLTDTIAKAITADPSFQSAIAAAITTYVGGQGAQSGGSGTSHGLKVGEHFAAASTAANGCGPSYLNRSTGSSNSSHQPSLLFFQPSLALPGSKSGSADRNGESN</sequence>
<feature type="region of interest" description="Disordered" evidence="7">
    <location>
        <begin position="354"/>
        <end position="376"/>
    </location>
</feature>
<dbReference type="Proteomes" id="UP001327560">
    <property type="component" value="Chromosome 5"/>
</dbReference>
<dbReference type="EMBL" id="CP136894">
    <property type="protein sequence ID" value="WOL09039.1"/>
    <property type="molecule type" value="Genomic_DNA"/>
</dbReference>
<feature type="coiled-coil region" evidence="6">
    <location>
        <begin position="72"/>
        <end position="113"/>
    </location>
</feature>
<keyword evidence="10" id="KW-1185">Reference proteome</keyword>
<evidence type="ECO:0000256" key="1">
    <source>
        <dbReference type="ARBA" id="ARBA00004123"/>
    </source>
</evidence>
<evidence type="ECO:0000256" key="3">
    <source>
        <dbReference type="ARBA" id="ARBA00023125"/>
    </source>
</evidence>
<feature type="compositionally biased region" description="Basic and acidic residues" evidence="7">
    <location>
        <begin position="171"/>
        <end position="191"/>
    </location>
</feature>
<feature type="region of interest" description="Disordered" evidence="7">
    <location>
        <begin position="126"/>
        <end position="193"/>
    </location>
</feature>
<feature type="compositionally biased region" description="Low complexity" evidence="7">
    <location>
        <begin position="46"/>
        <end position="61"/>
    </location>
</feature>
<dbReference type="Pfam" id="PF03106">
    <property type="entry name" value="WRKY"/>
    <property type="match status" value="1"/>
</dbReference>
<feature type="region of interest" description="Disordered" evidence="7">
    <location>
        <begin position="214"/>
        <end position="238"/>
    </location>
</feature>
<dbReference type="InterPro" id="IPR044810">
    <property type="entry name" value="WRKY_plant"/>
</dbReference>
<comment type="subcellular location">
    <subcellularLocation>
        <location evidence="1">Nucleus</location>
    </subcellularLocation>
</comment>
<name>A0AAQ3KHU9_9LILI</name>
<dbReference type="GO" id="GO:0043565">
    <property type="term" value="F:sequence-specific DNA binding"/>
    <property type="evidence" value="ECO:0007669"/>
    <property type="project" value="InterPro"/>
</dbReference>
<dbReference type="Gene3D" id="2.20.25.80">
    <property type="entry name" value="WRKY domain"/>
    <property type="match status" value="1"/>
</dbReference>
<evidence type="ECO:0000259" key="8">
    <source>
        <dbReference type="PROSITE" id="PS50811"/>
    </source>
</evidence>
<keyword evidence="5" id="KW-0539">Nucleus</keyword>
<dbReference type="GO" id="GO:0005634">
    <property type="term" value="C:nucleus"/>
    <property type="evidence" value="ECO:0007669"/>
    <property type="project" value="UniProtKB-SubCell"/>
</dbReference>
<feature type="compositionally biased region" description="Low complexity" evidence="7">
    <location>
        <begin position="156"/>
        <end position="169"/>
    </location>
</feature>
<evidence type="ECO:0000256" key="4">
    <source>
        <dbReference type="ARBA" id="ARBA00023163"/>
    </source>
</evidence>
<dbReference type="InterPro" id="IPR003657">
    <property type="entry name" value="WRKY_dom"/>
</dbReference>
<evidence type="ECO:0000256" key="2">
    <source>
        <dbReference type="ARBA" id="ARBA00023015"/>
    </source>
</evidence>
<feature type="compositionally biased region" description="Polar residues" evidence="7">
    <location>
        <begin position="126"/>
        <end position="138"/>
    </location>
</feature>
<keyword evidence="3" id="KW-0238">DNA-binding</keyword>
<feature type="domain" description="WRKY" evidence="8">
    <location>
        <begin position="269"/>
        <end position="335"/>
    </location>
</feature>
<evidence type="ECO:0000256" key="5">
    <source>
        <dbReference type="ARBA" id="ARBA00023242"/>
    </source>
</evidence>
<dbReference type="SMART" id="SM00774">
    <property type="entry name" value="WRKY"/>
    <property type="match status" value="1"/>
</dbReference>
<keyword evidence="4" id="KW-0804">Transcription</keyword>
<keyword evidence="6" id="KW-0175">Coiled coil</keyword>
<dbReference type="AlphaFoldDB" id="A0AAQ3KHU9"/>
<protein>
    <submittedName>
        <fullName evidence="9">WRKY transcription factor 72 isoform X1</fullName>
    </submittedName>
</protein>
<dbReference type="FunFam" id="2.20.25.80:FF:000002">
    <property type="entry name" value="probable WRKY transcription factor 31"/>
    <property type="match status" value="1"/>
</dbReference>
<dbReference type="SUPFAM" id="SSF118290">
    <property type="entry name" value="WRKY DNA-binding domain"/>
    <property type="match status" value="1"/>
</dbReference>
<evidence type="ECO:0000256" key="7">
    <source>
        <dbReference type="SAM" id="MobiDB-lite"/>
    </source>
</evidence>
<accession>A0AAQ3KHU9</accession>
<dbReference type="PROSITE" id="PS50811">
    <property type="entry name" value="WRKY"/>
    <property type="match status" value="1"/>
</dbReference>
<evidence type="ECO:0000313" key="10">
    <source>
        <dbReference type="Proteomes" id="UP001327560"/>
    </source>
</evidence>
<evidence type="ECO:0000313" key="9">
    <source>
        <dbReference type="EMBL" id="WOL09039.1"/>
    </source>
</evidence>
<proteinExistence type="predicted"/>
<dbReference type="PANTHER" id="PTHR31429">
    <property type="entry name" value="WRKY TRANSCRIPTION FACTOR 36-RELATED"/>
    <property type="match status" value="1"/>
</dbReference>
<keyword evidence="2" id="KW-0805">Transcription regulation</keyword>